<reference evidence="1 2" key="1">
    <citation type="journal article" date="2020" name="BMC Genomics">
        <title>Correction to: Identification and distribution of gene clusters required for synthesis of sphingolipid metabolism inhibitors in diverse species of the filamentous fungus Fusarium.</title>
        <authorList>
            <person name="Kim H.S."/>
            <person name="Lohmar J.M."/>
            <person name="Busman M."/>
            <person name="Brown D.W."/>
            <person name="Naumann T.A."/>
            <person name="Divon H.H."/>
            <person name="Lysoe E."/>
            <person name="Uhlig S."/>
            <person name="Proctor R.H."/>
        </authorList>
    </citation>
    <scope>NUCLEOTIDE SEQUENCE [LARGE SCALE GENOMIC DNA]</scope>
    <source>
        <strain evidence="1 2">NRRL 25214</strain>
    </source>
</reference>
<evidence type="ECO:0000313" key="1">
    <source>
        <dbReference type="EMBL" id="KAF5253775.1"/>
    </source>
</evidence>
<dbReference type="AlphaFoldDB" id="A0A8H5EB45"/>
<protein>
    <submittedName>
        <fullName evidence="1">Uncharacterized protein</fullName>
    </submittedName>
</protein>
<organism evidence="1 2">
    <name type="scientific">Fusarium anthophilum</name>
    <dbReference type="NCBI Taxonomy" id="48485"/>
    <lineage>
        <taxon>Eukaryota</taxon>
        <taxon>Fungi</taxon>
        <taxon>Dikarya</taxon>
        <taxon>Ascomycota</taxon>
        <taxon>Pezizomycotina</taxon>
        <taxon>Sordariomycetes</taxon>
        <taxon>Hypocreomycetidae</taxon>
        <taxon>Hypocreales</taxon>
        <taxon>Nectriaceae</taxon>
        <taxon>Fusarium</taxon>
        <taxon>Fusarium fujikuroi species complex</taxon>
    </lineage>
</organism>
<evidence type="ECO:0000313" key="2">
    <source>
        <dbReference type="Proteomes" id="UP000573603"/>
    </source>
</evidence>
<keyword evidence="2" id="KW-1185">Reference proteome</keyword>
<proteinExistence type="predicted"/>
<dbReference type="Proteomes" id="UP000573603">
    <property type="component" value="Unassembled WGS sequence"/>
</dbReference>
<comment type="caution">
    <text evidence="1">The sequence shown here is derived from an EMBL/GenBank/DDBJ whole genome shotgun (WGS) entry which is preliminary data.</text>
</comment>
<sequence length="101" mass="11173">MKNITRGAFDKRSLGCKLSSTLNTSIKENDTESKVRGLASEIQFNIKGADLGEDEAVGSRIYSSSSTPALHGAHFLKNREFSRVTFVTISFIKMKKTQDLD</sequence>
<gene>
    <name evidence="1" type="ORF">FANTH_1468</name>
</gene>
<accession>A0A8H5EB45</accession>
<name>A0A8H5EB45_9HYPO</name>
<dbReference type="EMBL" id="JABEVY010000032">
    <property type="protein sequence ID" value="KAF5253775.1"/>
    <property type="molecule type" value="Genomic_DNA"/>
</dbReference>